<dbReference type="EMBL" id="BTSY01000002">
    <property type="protein sequence ID" value="GMT13395.1"/>
    <property type="molecule type" value="Genomic_DNA"/>
</dbReference>
<feature type="non-terminal residue" evidence="1">
    <location>
        <position position="93"/>
    </location>
</feature>
<keyword evidence="2" id="KW-1185">Reference proteome</keyword>
<dbReference type="AlphaFoldDB" id="A0AAV5V6C8"/>
<gene>
    <name evidence="1" type="ORF">PFISCL1PPCAC_4692</name>
</gene>
<organism evidence="1 2">
    <name type="scientific">Pristionchus fissidentatus</name>
    <dbReference type="NCBI Taxonomy" id="1538716"/>
    <lineage>
        <taxon>Eukaryota</taxon>
        <taxon>Metazoa</taxon>
        <taxon>Ecdysozoa</taxon>
        <taxon>Nematoda</taxon>
        <taxon>Chromadorea</taxon>
        <taxon>Rhabditida</taxon>
        <taxon>Rhabditina</taxon>
        <taxon>Diplogasteromorpha</taxon>
        <taxon>Diplogasteroidea</taxon>
        <taxon>Neodiplogasteridae</taxon>
        <taxon>Pristionchus</taxon>
    </lineage>
</organism>
<dbReference type="Proteomes" id="UP001432322">
    <property type="component" value="Unassembled WGS sequence"/>
</dbReference>
<evidence type="ECO:0000313" key="2">
    <source>
        <dbReference type="Proteomes" id="UP001432322"/>
    </source>
</evidence>
<name>A0AAV5V6C8_9BILA</name>
<dbReference type="Pfam" id="PF10036">
    <property type="entry name" value="RLL"/>
    <property type="match status" value="1"/>
</dbReference>
<protein>
    <submittedName>
        <fullName evidence="1">Uncharacterized protein</fullName>
    </submittedName>
</protein>
<reference evidence="1" key="1">
    <citation type="submission" date="2023-10" db="EMBL/GenBank/DDBJ databases">
        <title>Genome assembly of Pristionchus species.</title>
        <authorList>
            <person name="Yoshida K."/>
            <person name="Sommer R.J."/>
        </authorList>
    </citation>
    <scope>NUCLEOTIDE SEQUENCE</scope>
    <source>
        <strain evidence="1">RS5133</strain>
    </source>
</reference>
<evidence type="ECO:0000313" key="1">
    <source>
        <dbReference type="EMBL" id="GMT13395.1"/>
    </source>
</evidence>
<dbReference type="InterPro" id="IPR019265">
    <property type="entry name" value="RTRAF"/>
</dbReference>
<sequence>ICSRAACLYIERELNPAALKSWLEEEEKKRERLDLKTSFPLGVVQNKDPAVNIAARIIRILALEGLKGSQLIVNQTLINFQNTVAEMEREKKA</sequence>
<accession>A0AAV5V6C8</accession>
<feature type="non-terminal residue" evidence="1">
    <location>
        <position position="1"/>
    </location>
</feature>
<comment type="caution">
    <text evidence="1">The sequence shown here is derived from an EMBL/GenBank/DDBJ whole genome shotgun (WGS) entry which is preliminary data.</text>
</comment>
<proteinExistence type="predicted"/>